<feature type="transmembrane region" description="Helical" evidence="1">
    <location>
        <begin position="49"/>
        <end position="69"/>
    </location>
</feature>
<reference evidence="2 3" key="1">
    <citation type="journal article" date="2014" name="Nat. Genet.">
        <title>Whole-genome sequence of a flatfish provides insights into ZW sex chromosome evolution and adaptation to a benthic lifestyle.</title>
        <authorList>
            <person name="Chen S."/>
            <person name="Zhang G."/>
            <person name="Shao C."/>
            <person name="Huang Q."/>
            <person name="Liu G."/>
            <person name="Zhang P."/>
            <person name="Song W."/>
            <person name="An N."/>
            <person name="Chalopin D."/>
            <person name="Volff J.N."/>
            <person name="Hong Y."/>
            <person name="Li Q."/>
            <person name="Sha Z."/>
            <person name="Zhou H."/>
            <person name="Xie M."/>
            <person name="Yu Q."/>
            <person name="Liu Y."/>
            <person name="Xiang H."/>
            <person name="Wang N."/>
            <person name="Wu K."/>
            <person name="Yang C."/>
            <person name="Zhou Q."/>
            <person name="Liao X."/>
            <person name="Yang L."/>
            <person name="Hu Q."/>
            <person name="Zhang J."/>
            <person name="Meng L."/>
            <person name="Jin L."/>
            <person name="Tian Y."/>
            <person name="Lian J."/>
            <person name="Yang J."/>
            <person name="Miao G."/>
            <person name="Liu S."/>
            <person name="Liang Z."/>
            <person name="Yan F."/>
            <person name="Li Y."/>
            <person name="Sun B."/>
            <person name="Zhang H."/>
            <person name="Zhang J."/>
            <person name="Zhu Y."/>
            <person name="Du M."/>
            <person name="Zhao Y."/>
            <person name="Schartl M."/>
            <person name="Tang Q."/>
            <person name="Wang J."/>
        </authorList>
    </citation>
    <scope>NUCLEOTIDE SEQUENCE</scope>
</reference>
<dbReference type="Proteomes" id="UP000265120">
    <property type="component" value="Chromosome 10"/>
</dbReference>
<evidence type="ECO:0000256" key="1">
    <source>
        <dbReference type="SAM" id="Phobius"/>
    </source>
</evidence>
<dbReference type="STRING" id="244447.ENSCSEP00000007633"/>
<evidence type="ECO:0000313" key="2">
    <source>
        <dbReference type="Ensembl" id="ENSCSEP00000007633.1"/>
    </source>
</evidence>
<keyword evidence="3" id="KW-1185">Reference proteome</keyword>
<name>A0A3P8UWR1_CYNSE</name>
<keyword evidence="1" id="KW-0472">Membrane</keyword>
<dbReference type="GeneTree" id="ENSGT01030000234841"/>
<reference evidence="2" key="2">
    <citation type="submission" date="2025-08" db="UniProtKB">
        <authorList>
            <consortium name="Ensembl"/>
        </authorList>
    </citation>
    <scope>IDENTIFICATION</scope>
</reference>
<accession>A0A3P8UWR1</accession>
<dbReference type="InParanoid" id="A0A3P8UWR1"/>
<evidence type="ECO:0000313" key="3">
    <source>
        <dbReference type="Proteomes" id="UP000265120"/>
    </source>
</evidence>
<proteinExistence type="predicted"/>
<dbReference type="PANTHER" id="PTHR38503">
    <property type="entry name" value="SMALL INTEGRAL MEMBRANE PROTEIN 1"/>
    <property type="match status" value="1"/>
</dbReference>
<organism evidence="2 3">
    <name type="scientific">Cynoglossus semilaevis</name>
    <name type="common">Tongue sole</name>
    <dbReference type="NCBI Taxonomy" id="244447"/>
    <lineage>
        <taxon>Eukaryota</taxon>
        <taxon>Metazoa</taxon>
        <taxon>Chordata</taxon>
        <taxon>Craniata</taxon>
        <taxon>Vertebrata</taxon>
        <taxon>Euteleostomi</taxon>
        <taxon>Actinopterygii</taxon>
        <taxon>Neopterygii</taxon>
        <taxon>Teleostei</taxon>
        <taxon>Neoteleostei</taxon>
        <taxon>Acanthomorphata</taxon>
        <taxon>Carangaria</taxon>
        <taxon>Pleuronectiformes</taxon>
        <taxon>Pleuronectoidei</taxon>
        <taxon>Cynoglossidae</taxon>
        <taxon>Cynoglossinae</taxon>
        <taxon>Cynoglossus</taxon>
    </lineage>
</organism>
<dbReference type="FunCoup" id="A0A3P8UWR1">
    <property type="interactions" value="350"/>
</dbReference>
<dbReference type="AlphaFoldDB" id="A0A3P8UWR1"/>
<dbReference type="OMA" id="MRIYNRL"/>
<protein>
    <recommendedName>
        <fullName evidence="4">Small integral membrane protein 1</fullName>
    </recommendedName>
</protein>
<dbReference type="Pfam" id="PF15875">
    <property type="entry name" value="DUF4731"/>
    <property type="match status" value="1"/>
</dbReference>
<sequence>MEPSNTPNVQYDRWNEDNINMDVDASQSTMTRLYNRMCVGSTGIAMKTVGALVALVFIYILGYTTGYYAHRCS</sequence>
<keyword evidence="1" id="KW-0812">Transmembrane</keyword>
<dbReference type="Ensembl" id="ENSCSET00000007713.1">
    <property type="protein sequence ID" value="ENSCSEP00000007633.1"/>
    <property type="gene ID" value="ENSCSEG00000004922.1"/>
</dbReference>
<evidence type="ECO:0008006" key="4">
    <source>
        <dbReference type="Google" id="ProtNLM"/>
    </source>
</evidence>
<keyword evidence="1" id="KW-1133">Transmembrane helix</keyword>
<dbReference type="InterPro" id="IPR031744">
    <property type="entry name" value="SMIM1"/>
</dbReference>
<reference evidence="2" key="3">
    <citation type="submission" date="2025-09" db="UniProtKB">
        <authorList>
            <consortium name="Ensembl"/>
        </authorList>
    </citation>
    <scope>IDENTIFICATION</scope>
</reference>
<dbReference type="PANTHER" id="PTHR38503:SF1">
    <property type="entry name" value="SMALL INTEGRAL MEMBRANE PROTEIN 1"/>
    <property type="match status" value="1"/>
</dbReference>